<evidence type="ECO:0000313" key="1">
    <source>
        <dbReference type="EMBL" id="MCT7965722.1"/>
    </source>
</evidence>
<dbReference type="Proteomes" id="UP001525890">
    <property type="component" value="Unassembled WGS sequence"/>
</dbReference>
<name>A0ABT2MQL2_9CYAN</name>
<proteinExistence type="predicted"/>
<dbReference type="RefSeq" id="WP_368005405.1">
    <property type="nucleotide sequence ID" value="NZ_JAMXFF010000005.1"/>
</dbReference>
<keyword evidence="2" id="KW-1185">Reference proteome</keyword>
<dbReference type="SUPFAM" id="SSF141571">
    <property type="entry name" value="Pentapeptide repeat-like"/>
    <property type="match status" value="1"/>
</dbReference>
<evidence type="ECO:0000313" key="2">
    <source>
        <dbReference type="Proteomes" id="UP001525890"/>
    </source>
</evidence>
<sequence length="484" mass="53113">MALINALLVLFSGVFISHKALKGDPEFVSIREQSVFWAATGGTSFYGCDLTDACFDGADLPHTDFRQSKLTRASFEGVTRLDLSRLQGTILEQPKVRKLLTSKIGVEEDYTGANFNGANLRGANLTGAILASVQALDADFSGATLTDACIQEWNINKNTRFENVLCEKVYLKCTRKGNGTFILSEPKPDNGTFQPGEFEKWIREIQDTVDLIFQKGLNWKAFAFAMTQTAIDNEGLDLSRYRVEHKGEGVMSVKVGVTAEANKSEIHQGIVNNYDSAVELLDRGAPLFLQAKNNQIEEIRDLLRSQWQEFREFVNVFSEANRSISIHGEGNRVYILKQAGDIMETKSEGFNVGGNFAIGGDNMTMTGAQLTLGDLTGQVTNTIQELHDVKSENGQDLVNILTNLQQSITTDPALAENQQKRALKAVETLAKEGKKPPEERDQDIAGMALDALQGISATVGHASKLAEFAEKYLPTLSKLFGLVG</sequence>
<accession>A0ABT2MQL2</accession>
<protein>
    <submittedName>
        <fullName evidence="1">Pentapeptide repeat-containing protein</fullName>
    </submittedName>
</protein>
<dbReference type="Pfam" id="PF00805">
    <property type="entry name" value="Pentapeptide"/>
    <property type="match status" value="2"/>
</dbReference>
<dbReference type="PANTHER" id="PTHR14136">
    <property type="entry name" value="BTB_POZ DOMAIN-CONTAINING PROTEIN KCTD9"/>
    <property type="match status" value="1"/>
</dbReference>
<dbReference type="InterPro" id="IPR001646">
    <property type="entry name" value="5peptide_repeat"/>
</dbReference>
<organism evidence="1 2">
    <name type="scientific">Laspinema palackyanum D2a</name>
    <dbReference type="NCBI Taxonomy" id="2953684"/>
    <lineage>
        <taxon>Bacteria</taxon>
        <taxon>Bacillati</taxon>
        <taxon>Cyanobacteriota</taxon>
        <taxon>Cyanophyceae</taxon>
        <taxon>Oscillatoriophycideae</taxon>
        <taxon>Oscillatoriales</taxon>
        <taxon>Laspinemataceae</taxon>
        <taxon>Laspinema</taxon>
        <taxon>Laspinema palackyanum</taxon>
    </lineage>
</organism>
<dbReference type="InterPro" id="IPR051082">
    <property type="entry name" value="Pentapeptide-BTB/POZ_domain"/>
</dbReference>
<dbReference type="PANTHER" id="PTHR14136:SF17">
    <property type="entry name" value="BTB_POZ DOMAIN-CONTAINING PROTEIN KCTD9"/>
    <property type="match status" value="1"/>
</dbReference>
<gene>
    <name evidence="1" type="ORF">NG799_05155</name>
</gene>
<reference evidence="1 2" key="1">
    <citation type="journal article" date="2022" name="Front. Microbiol.">
        <title>High genomic differentiation and limited gene flow indicate recent cryptic speciation within the genus Laspinema (cyanobacteria).</title>
        <authorList>
            <person name="Stanojkovic A."/>
            <person name="Skoupy S."/>
            <person name="Skaloud P."/>
            <person name="Dvorak P."/>
        </authorList>
    </citation>
    <scope>NUCLEOTIDE SEQUENCE [LARGE SCALE GENOMIC DNA]</scope>
    <source>
        <strain evidence="1 2">D2a</strain>
    </source>
</reference>
<comment type="caution">
    <text evidence="1">The sequence shown here is derived from an EMBL/GenBank/DDBJ whole genome shotgun (WGS) entry which is preliminary data.</text>
</comment>
<dbReference type="EMBL" id="JAMXFF010000005">
    <property type="protein sequence ID" value="MCT7965722.1"/>
    <property type="molecule type" value="Genomic_DNA"/>
</dbReference>
<dbReference type="Gene3D" id="2.160.20.80">
    <property type="entry name" value="E3 ubiquitin-protein ligase SopA"/>
    <property type="match status" value="2"/>
</dbReference>